<name>A0A381YJK7_9ZZZZ</name>
<dbReference type="AlphaFoldDB" id="A0A381YJK7"/>
<protein>
    <submittedName>
        <fullName evidence="1">Uncharacterized protein</fullName>
    </submittedName>
</protein>
<sequence>MSRRQEYLDRIRDLKKDLKGELENKRFGKEVEPFMLREAMIMLDRVESYINGYLQEEKFRGG</sequence>
<proteinExistence type="predicted"/>
<organism evidence="1">
    <name type="scientific">marine metagenome</name>
    <dbReference type="NCBI Taxonomy" id="408172"/>
    <lineage>
        <taxon>unclassified sequences</taxon>
        <taxon>metagenomes</taxon>
        <taxon>ecological metagenomes</taxon>
    </lineage>
</organism>
<gene>
    <name evidence="1" type="ORF">METZ01_LOCUS129646</name>
</gene>
<dbReference type="EMBL" id="UINC01018308">
    <property type="protein sequence ID" value="SVA76792.1"/>
    <property type="molecule type" value="Genomic_DNA"/>
</dbReference>
<reference evidence="1" key="1">
    <citation type="submission" date="2018-05" db="EMBL/GenBank/DDBJ databases">
        <authorList>
            <person name="Lanie J.A."/>
            <person name="Ng W.-L."/>
            <person name="Kazmierczak K.M."/>
            <person name="Andrzejewski T.M."/>
            <person name="Davidsen T.M."/>
            <person name="Wayne K.J."/>
            <person name="Tettelin H."/>
            <person name="Glass J.I."/>
            <person name="Rusch D."/>
            <person name="Podicherti R."/>
            <person name="Tsui H.-C.T."/>
            <person name="Winkler M.E."/>
        </authorList>
    </citation>
    <scope>NUCLEOTIDE SEQUENCE</scope>
</reference>
<accession>A0A381YJK7</accession>
<evidence type="ECO:0000313" key="1">
    <source>
        <dbReference type="EMBL" id="SVA76792.1"/>
    </source>
</evidence>